<dbReference type="InterPro" id="IPR000515">
    <property type="entry name" value="MetI-like"/>
</dbReference>
<dbReference type="PROSITE" id="PS50928">
    <property type="entry name" value="ABC_TM1"/>
    <property type="match status" value="1"/>
</dbReference>
<comment type="caution">
    <text evidence="9">The sequence shown here is derived from an EMBL/GenBank/DDBJ whole genome shotgun (WGS) entry which is preliminary data.</text>
</comment>
<feature type="transmembrane region" description="Helical" evidence="7">
    <location>
        <begin position="231"/>
        <end position="250"/>
    </location>
</feature>
<accession>A0A2W2AAY2</accession>
<dbReference type="Pfam" id="PF00528">
    <property type="entry name" value="BPD_transp_1"/>
    <property type="match status" value="1"/>
</dbReference>
<dbReference type="GO" id="GO:0005886">
    <property type="term" value="C:plasma membrane"/>
    <property type="evidence" value="ECO:0007669"/>
    <property type="project" value="UniProtKB-SubCell"/>
</dbReference>
<evidence type="ECO:0000313" key="9">
    <source>
        <dbReference type="EMBL" id="PZF72545.1"/>
    </source>
</evidence>
<evidence type="ECO:0000256" key="6">
    <source>
        <dbReference type="ARBA" id="ARBA00023136"/>
    </source>
</evidence>
<keyword evidence="10" id="KW-1185">Reference proteome</keyword>
<reference evidence="9 10" key="1">
    <citation type="submission" date="2018-06" db="EMBL/GenBank/DDBJ databases">
        <title>Mucibacter soli gen. nov., sp. nov., a new member of the family Chitinophagaceae producing mucin.</title>
        <authorList>
            <person name="Kim M.-K."/>
            <person name="Park S."/>
            <person name="Kim T.-S."/>
            <person name="Joung Y."/>
            <person name="Han J.-H."/>
            <person name="Kim S.B."/>
        </authorList>
    </citation>
    <scope>NUCLEOTIDE SEQUENCE [LARGE SCALE GENOMIC DNA]</scope>
    <source>
        <strain evidence="9 10">R1-15</strain>
    </source>
</reference>
<comment type="similarity">
    <text evidence="7">Belongs to the binding-protein-dependent transport system permease family.</text>
</comment>
<dbReference type="SUPFAM" id="SSF161098">
    <property type="entry name" value="MetI-like"/>
    <property type="match status" value="1"/>
</dbReference>
<protein>
    <submittedName>
        <fullName evidence="9">ABC transporter permease</fullName>
    </submittedName>
</protein>
<feature type="transmembrane region" description="Helical" evidence="7">
    <location>
        <begin position="338"/>
        <end position="358"/>
    </location>
</feature>
<keyword evidence="3" id="KW-1003">Cell membrane</keyword>
<keyword evidence="2 7" id="KW-0813">Transport</keyword>
<dbReference type="AlphaFoldDB" id="A0A2W2AAY2"/>
<dbReference type="InterPro" id="IPR050366">
    <property type="entry name" value="BP-dependent_transpt_permease"/>
</dbReference>
<evidence type="ECO:0000256" key="7">
    <source>
        <dbReference type="RuleBase" id="RU363032"/>
    </source>
</evidence>
<feature type="transmembrane region" description="Helical" evidence="7">
    <location>
        <begin position="203"/>
        <end position="225"/>
    </location>
</feature>
<feature type="domain" description="ABC transmembrane type-1" evidence="8">
    <location>
        <begin position="168"/>
        <end position="358"/>
    </location>
</feature>
<evidence type="ECO:0000256" key="3">
    <source>
        <dbReference type="ARBA" id="ARBA00022475"/>
    </source>
</evidence>
<dbReference type="PANTHER" id="PTHR43386:SF1">
    <property type="entry name" value="D,D-DIPEPTIDE TRANSPORT SYSTEM PERMEASE PROTEIN DDPC-RELATED"/>
    <property type="match status" value="1"/>
</dbReference>
<dbReference type="EMBL" id="QKTW01000017">
    <property type="protein sequence ID" value="PZF72545.1"/>
    <property type="molecule type" value="Genomic_DNA"/>
</dbReference>
<keyword evidence="6 7" id="KW-0472">Membrane</keyword>
<dbReference type="GO" id="GO:0055085">
    <property type="term" value="P:transmembrane transport"/>
    <property type="evidence" value="ECO:0007669"/>
    <property type="project" value="InterPro"/>
</dbReference>
<dbReference type="OrthoDB" id="9783218at2"/>
<dbReference type="InterPro" id="IPR035906">
    <property type="entry name" value="MetI-like_sf"/>
</dbReference>
<evidence type="ECO:0000313" key="10">
    <source>
        <dbReference type="Proteomes" id="UP000248745"/>
    </source>
</evidence>
<feature type="transmembrane region" description="Helical" evidence="7">
    <location>
        <begin position="172"/>
        <end position="196"/>
    </location>
</feature>
<dbReference type="Gene3D" id="1.10.3720.10">
    <property type="entry name" value="MetI-like"/>
    <property type="match status" value="1"/>
</dbReference>
<dbReference type="Proteomes" id="UP000248745">
    <property type="component" value="Unassembled WGS sequence"/>
</dbReference>
<keyword evidence="4 7" id="KW-0812">Transmembrane</keyword>
<proteinExistence type="inferred from homology"/>
<keyword evidence="5 7" id="KW-1133">Transmembrane helix</keyword>
<dbReference type="CDD" id="cd06261">
    <property type="entry name" value="TM_PBP2"/>
    <property type="match status" value="1"/>
</dbReference>
<evidence type="ECO:0000256" key="4">
    <source>
        <dbReference type="ARBA" id="ARBA00022692"/>
    </source>
</evidence>
<feature type="transmembrane region" description="Helical" evidence="7">
    <location>
        <begin position="12"/>
        <end position="34"/>
    </location>
</feature>
<evidence type="ECO:0000256" key="2">
    <source>
        <dbReference type="ARBA" id="ARBA00022448"/>
    </source>
</evidence>
<evidence type="ECO:0000259" key="8">
    <source>
        <dbReference type="PROSITE" id="PS50928"/>
    </source>
</evidence>
<comment type="subcellular location">
    <subcellularLocation>
        <location evidence="1 7">Cell membrane</location>
        <topology evidence="1 7">Multi-pass membrane protein</topology>
    </subcellularLocation>
</comment>
<dbReference type="PANTHER" id="PTHR43386">
    <property type="entry name" value="OLIGOPEPTIDE TRANSPORT SYSTEM PERMEASE PROTEIN APPC"/>
    <property type="match status" value="1"/>
</dbReference>
<organism evidence="9 10">
    <name type="scientific">Taibaiella soli</name>
    <dbReference type="NCBI Taxonomy" id="1649169"/>
    <lineage>
        <taxon>Bacteria</taxon>
        <taxon>Pseudomonadati</taxon>
        <taxon>Bacteroidota</taxon>
        <taxon>Chitinophagia</taxon>
        <taxon>Chitinophagales</taxon>
        <taxon>Chitinophagaceae</taxon>
        <taxon>Taibaiella</taxon>
    </lineage>
</organism>
<feature type="transmembrane region" description="Helical" evidence="7">
    <location>
        <begin position="289"/>
        <end position="314"/>
    </location>
</feature>
<evidence type="ECO:0000256" key="5">
    <source>
        <dbReference type="ARBA" id="ARBA00022989"/>
    </source>
</evidence>
<sequence>MDHLIKKLFRKPSAVIAACIIGLTCLVAIFAYQLSPDSSPYANRMIVELGARQPGFRKQLLYIPKAIPPAKENRLTAWFTGMPSAFQYLPINSYWFREDKILVSHYIDEDMSDTITYKLSALVPSSIQQQSIAAQQTYLQQYQIKKIRFWLGTDRYGRDILSRLLVGSRVSIAVGFVAVILSITIGIILGSLAGYFRGIIDNAIMWVINMLWAIPTLLLVFAITLTIGKGFWEIFIAIGLTMWVSAARLIRGQIMVLREMEYVTAAKALGLSDIRIIFRHILPNISGPVMVIAASNFATAILIEAGLSFLGIGVQPPQPSWGLMIKEHYNFLLTDRPFLAIIPGIAIMLLVYAFNILGNAMRDVLDVRE</sequence>
<gene>
    <name evidence="9" type="ORF">DN068_11820</name>
</gene>
<evidence type="ECO:0000256" key="1">
    <source>
        <dbReference type="ARBA" id="ARBA00004651"/>
    </source>
</evidence>
<name>A0A2W2AAY2_9BACT</name>